<keyword evidence="1" id="KW-0732">Signal</keyword>
<dbReference type="Proteomes" id="UP000465112">
    <property type="component" value="Chromosome 14"/>
</dbReference>
<reference evidence="2 3" key="1">
    <citation type="submission" date="2019-06" db="EMBL/GenBank/DDBJ databases">
        <title>A chromosome-scale genome assembly of the European perch, Perca fluviatilis.</title>
        <authorList>
            <person name="Roques C."/>
            <person name="Zahm M."/>
            <person name="Cabau C."/>
            <person name="Klopp C."/>
            <person name="Bouchez O."/>
            <person name="Donnadieu C."/>
            <person name="Kuhl H."/>
            <person name="Gislard M."/>
            <person name="Guendouz S."/>
            <person name="Journot L."/>
            <person name="Haffray P."/>
            <person name="Bestin A."/>
            <person name="Morvezen R."/>
            <person name="Feron R."/>
            <person name="Wen M."/>
            <person name="Jouanno E."/>
            <person name="Herpin A."/>
            <person name="Schartl M."/>
            <person name="Postlethwait J."/>
            <person name="Schaerlinger B."/>
            <person name="Chardard D."/>
            <person name="Lecocq T."/>
            <person name="Poncet C."/>
            <person name="Jaffrelo L."/>
            <person name="Lampietro C."/>
            <person name="Guiguen Y."/>
        </authorList>
    </citation>
    <scope>NUCLEOTIDE SEQUENCE [LARGE SCALE GENOMIC DNA]</scope>
    <source>
        <tissue evidence="2">Blood</tissue>
    </source>
</reference>
<evidence type="ECO:0000256" key="1">
    <source>
        <dbReference type="SAM" id="SignalP"/>
    </source>
</evidence>
<comment type="caution">
    <text evidence="2">The sequence shown here is derived from an EMBL/GenBank/DDBJ whole genome shotgun (WGS) entry which is preliminary data.</text>
</comment>
<accession>A0A6A5EQC5</accession>
<evidence type="ECO:0000313" key="3">
    <source>
        <dbReference type="Proteomes" id="UP000465112"/>
    </source>
</evidence>
<name>A0A6A5EQC5_PERFL</name>
<feature type="chain" id="PRO_5025380780" evidence="1">
    <location>
        <begin position="24"/>
        <end position="74"/>
    </location>
</feature>
<proteinExistence type="predicted"/>
<dbReference type="EMBL" id="VHII01000014">
    <property type="protein sequence ID" value="KAF1381045.1"/>
    <property type="molecule type" value="Genomic_DNA"/>
</dbReference>
<organism evidence="2 3">
    <name type="scientific">Perca fluviatilis</name>
    <name type="common">European perch</name>
    <dbReference type="NCBI Taxonomy" id="8168"/>
    <lineage>
        <taxon>Eukaryota</taxon>
        <taxon>Metazoa</taxon>
        <taxon>Chordata</taxon>
        <taxon>Craniata</taxon>
        <taxon>Vertebrata</taxon>
        <taxon>Euteleostomi</taxon>
        <taxon>Actinopterygii</taxon>
        <taxon>Neopterygii</taxon>
        <taxon>Teleostei</taxon>
        <taxon>Neoteleostei</taxon>
        <taxon>Acanthomorphata</taxon>
        <taxon>Eupercaria</taxon>
        <taxon>Perciformes</taxon>
        <taxon>Percoidei</taxon>
        <taxon>Percidae</taxon>
        <taxon>Percinae</taxon>
        <taxon>Perca</taxon>
    </lineage>
</organism>
<feature type="signal peptide" evidence="1">
    <location>
        <begin position="1"/>
        <end position="23"/>
    </location>
</feature>
<sequence length="74" mass="8253">MEETSLLWLLFLTSLLSSRTNQASLTVSPSSSQMFEEQAKGKFLPVVVVPIRAEDGMDEDYDDVITAATTEHQF</sequence>
<keyword evidence="3" id="KW-1185">Reference proteome</keyword>
<gene>
    <name evidence="2" type="ORF">PFLUV_G00170340</name>
</gene>
<evidence type="ECO:0000313" key="2">
    <source>
        <dbReference type="EMBL" id="KAF1381045.1"/>
    </source>
</evidence>
<protein>
    <submittedName>
        <fullName evidence="2">Uncharacterized protein</fullName>
    </submittedName>
</protein>
<dbReference type="AlphaFoldDB" id="A0A6A5EQC5"/>